<dbReference type="EMBL" id="CP037421">
    <property type="protein sequence ID" value="QDT29203.1"/>
    <property type="molecule type" value="Genomic_DNA"/>
</dbReference>
<keyword evidence="2" id="KW-1185">Reference proteome</keyword>
<evidence type="ECO:0000313" key="1">
    <source>
        <dbReference type="EMBL" id="QDT29203.1"/>
    </source>
</evidence>
<proteinExistence type="predicted"/>
<organism evidence="1 2">
    <name type="scientific">Gimesia panareensis</name>
    <dbReference type="NCBI Taxonomy" id="2527978"/>
    <lineage>
        <taxon>Bacteria</taxon>
        <taxon>Pseudomonadati</taxon>
        <taxon>Planctomycetota</taxon>
        <taxon>Planctomycetia</taxon>
        <taxon>Planctomycetales</taxon>
        <taxon>Planctomycetaceae</taxon>
        <taxon>Gimesia</taxon>
    </lineage>
</organism>
<name>A0A517QC50_9PLAN</name>
<gene>
    <name evidence="1" type="ORF">Enr10x_45520</name>
</gene>
<evidence type="ECO:0000313" key="2">
    <source>
        <dbReference type="Proteomes" id="UP000315647"/>
    </source>
</evidence>
<dbReference type="AlphaFoldDB" id="A0A517QC50"/>
<sequence length="48" mass="5270">MTKMVPILLPLPTNPDSPDSAALTSLLFCKKDFFKQLVVPLTGISQRP</sequence>
<dbReference type="Proteomes" id="UP000315647">
    <property type="component" value="Chromosome"/>
</dbReference>
<reference evidence="1 2" key="1">
    <citation type="submission" date="2019-03" db="EMBL/GenBank/DDBJ databases">
        <title>Deep-cultivation of Planctomycetes and their phenomic and genomic characterization uncovers novel biology.</title>
        <authorList>
            <person name="Wiegand S."/>
            <person name="Jogler M."/>
            <person name="Boedeker C."/>
            <person name="Pinto D."/>
            <person name="Vollmers J."/>
            <person name="Rivas-Marin E."/>
            <person name="Kohn T."/>
            <person name="Peeters S.H."/>
            <person name="Heuer A."/>
            <person name="Rast P."/>
            <person name="Oberbeckmann S."/>
            <person name="Bunk B."/>
            <person name="Jeske O."/>
            <person name="Meyerdierks A."/>
            <person name="Storesund J.E."/>
            <person name="Kallscheuer N."/>
            <person name="Luecker S."/>
            <person name="Lage O.M."/>
            <person name="Pohl T."/>
            <person name="Merkel B.J."/>
            <person name="Hornburger P."/>
            <person name="Mueller R.-W."/>
            <person name="Bruemmer F."/>
            <person name="Labrenz M."/>
            <person name="Spormann A.M."/>
            <person name="Op den Camp H."/>
            <person name="Overmann J."/>
            <person name="Amann R."/>
            <person name="Jetten M.S.M."/>
            <person name="Mascher T."/>
            <person name="Medema M.H."/>
            <person name="Devos D.P."/>
            <person name="Kaster A.-K."/>
            <person name="Ovreas L."/>
            <person name="Rohde M."/>
            <person name="Galperin M.Y."/>
            <person name="Jogler C."/>
        </authorList>
    </citation>
    <scope>NUCLEOTIDE SEQUENCE [LARGE SCALE GENOMIC DNA]</scope>
    <source>
        <strain evidence="1 2">Enr10</strain>
    </source>
</reference>
<accession>A0A517QC50</accession>
<protein>
    <submittedName>
        <fullName evidence="1">Uncharacterized protein</fullName>
    </submittedName>
</protein>